<dbReference type="EMBL" id="PVZF01000010">
    <property type="protein sequence ID" value="PRY12627.1"/>
    <property type="molecule type" value="Genomic_DNA"/>
</dbReference>
<protein>
    <submittedName>
        <fullName evidence="1">Uncharacterized protein</fullName>
    </submittedName>
</protein>
<sequence length="185" mass="20305">MSDGPSTWHVSDPTQKVAMKAAKEAWVTAVIPILESTAARYGGYITYGALAERLFEETGYRTTQQLNYWIGDVLGTVQDDTKADGRPPLSSLVVYATGGVGPGYKNHKHDSKELTSETERQQAAAVDRLACYRRYCRDLPLDAAPQMTALWDAKHTRRAQPTPPPAQVCPECRMTLPATGLCDCT</sequence>
<gene>
    <name evidence="1" type="ORF">CLV37_110190</name>
</gene>
<evidence type="ECO:0000313" key="2">
    <source>
        <dbReference type="Proteomes" id="UP000238083"/>
    </source>
</evidence>
<keyword evidence="2" id="KW-1185">Reference proteome</keyword>
<reference evidence="1 2" key="1">
    <citation type="submission" date="2018-03" db="EMBL/GenBank/DDBJ databases">
        <title>Genomic Encyclopedia of Archaeal and Bacterial Type Strains, Phase II (KMG-II): from individual species to whole genera.</title>
        <authorList>
            <person name="Goeker M."/>
        </authorList>
    </citation>
    <scope>NUCLEOTIDE SEQUENCE [LARGE SCALE GENOMIC DNA]</scope>
    <source>
        <strain evidence="1 2">DSM 19711</strain>
    </source>
</reference>
<dbReference type="RefSeq" id="WP_106213472.1">
    <property type="nucleotide sequence ID" value="NZ_PVZF01000010.1"/>
</dbReference>
<dbReference type="OrthoDB" id="9802640at2"/>
<evidence type="ECO:0000313" key="1">
    <source>
        <dbReference type="EMBL" id="PRY12627.1"/>
    </source>
</evidence>
<comment type="caution">
    <text evidence="1">The sequence shown here is derived from an EMBL/GenBank/DDBJ whole genome shotgun (WGS) entry which is preliminary data.</text>
</comment>
<dbReference type="AlphaFoldDB" id="A0A2T0R0I5"/>
<name>A0A2T0R0I5_9ACTN</name>
<organism evidence="1 2">
    <name type="scientific">Kineococcus rhizosphaerae</name>
    <dbReference type="NCBI Taxonomy" id="559628"/>
    <lineage>
        <taxon>Bacteria</taxon>
        <taxon>Bacillati</taxon>
        <taxon>Actinomycetota</taxon>
        <taxon>Actinomycetes</taxon>
        <taxon>Kineosporiales</taxon>
        <taxon>Kineosporiaceae</taxon>
        <taxon>Kineococcus</taxon>
    </lineage>
</organism>
<proteinExistence type="predicted"/>
<dbReference type="Proteomes" id="UP000238083">
    <property type="component" value="Unassembled WGS sequence"/>
</dbReference>
<accession>A0A2T0R0I5</accession>